<evidence type="ECO:0000259" key="8">
    <source>
        <dbReference type="SMART" id="SM00904"/>
    </source>
</evidence>
<protein>
    <recommendedName>
        <fullName evidence="1">riboflavin kinase</fullName>
        <ecNumber evidence="1">2.7.1.26</ecNumber>
    </recommendedName>
</protein>
<proteinExistence type="predicted"/>
<dbReference type="Pfam" id="PF01687">
    <property type="entry name" value="Flavokinase"/>
    <property type="match status" value="1"/>
</dbReference>
<dbReference type="GO" id="GO:0009231">
    <property type="term" value="P:riboflavin biosynthetic process"/>
    <property type="evidence" value="ECO:0007669"/>
    <property type="project" value="InterPro"/>
</dbReference>
<evidence type="ECO:0000313" key="10">
    <source>
        <dbReference type="Proteomes" id="UP000012984"/>
    </source>
</evidence>
<keyword evidence="4" id="KW-0808">Transferase</keyword>
<dbReference type="HOGENOM" id="CLU_1110474_0_0_14"/>
<keyword evidence="5" id="KW-0547">Nucleotide-binding</keyword>
<evidence type="ECO:0000256" key="2">
    <source>
        <dbReference type="ARBA" id="ARBA00022630"/>
    </source>
</evidence>
<accession>M9WC55</accession>
<dbReference type="InterPro" id="IPR015865">
    <property type="entry name" value="Riboflavin_kinase_bac/euk"/>
</dbReference>
<dbReference type="PANTHER" id="PTHR22749">
    <property type="entry name" value="RIBOFLAVIN KINASE/FMN ADENYLYLTRANSFERASE"/>
    <property type="match status" value="1"/>
</dbReference>
<comment type="catalytic activity">
    <reaction evidence="7">
        <text>riboflavin + ATP = FMN + ADP + H(+)</text>
        <dbReference type="Rhea" id="RHEA:14357"/>
        <dbReference type="ChEBI" id="CHEBI:15378"/>
        <dbReference type="ChEBI" id="CHEBI:30616"/>
        <dbReference type="ChEBI" id="CHEBI:57986"/>
        <dbReference type="ChEBI" id="CHEBI:58210"/>
        <dbReference type="ChEBI" id="CHEBI:456216"/>
        <dbReference type="EC" id="2.7.1.26"/>
    </reaction>
</comment>
<dbReference type="SUPFAM" id="SSF82114">
    <property type="entry name" value="Riboflavin kinase-like"/>
    <property type="match status" value="1"/>
</dbReference>
<dbReference type="eggNOG" id="COG0196">
    <property type="taxonomic scope" value="Bacteria"/>
</dbReference>
<dbReference type="RefSeq" id="WP_015587353.1">
    <property type="nucleotide sequence ID" value="NC_021083.1"/>
</dbReference>
<dbReference type="Proteomes" id="UP000012984">
    <property type="component" value="Chromosome"/>
</dbReference>
<evidence type="ECO:0000256" key="7">
    <source>
        <dbReference type="ARBA" id="ARBA00047880"/>
    </source>
</evidence>
<dbReference type="InterPro" id="IPR023465">
    <property type="entry name" value="Riboflavin_kinase_dom_sf"/>
</dbReference>
<reference evidence="9 10" key="1">
    <citation type="journal article" date="2013" name="Genome Announc.">
        <title>Complete Genome Sequence of Mycoplasma putrefaciens Strain 9231, One of the Agents of Contagious Agalactia in Goats.</title>
        <authorList>
            <person name="Dupuy V."/>
            <person name="Sirand-Pugnet P."/>
            <person name="Baranowski E."/>
            <person name="Barre A."/>
            <person name="Breton M."/>
            <person name="Couture C."/>
            <person name="Dordet-Frisoni E."/>
            <person name="Gaurivaud P."/>
            <person name="Jacob D."/>
            <person name="Lemaitre C."/>
            <person name="Manso-Silvan L."/>
            <person name="Nikolski M."/>
            <person name="Nouvel L.X."/>
            <person name="Poumarat F."/>
            <person name="Tardy F."/>
            <person name="Thebault P."/>
            <person name="Theil S."/>
            <person name="Citti C."/>
            <person name="Blanchard A."/>
            <person name="Thiaucourt F."/>
        </authorList>
    </citation>
    <scope>NUCLEOTIDE SEQUENCE [LARGE SCALE GENOMIC DNA]</scope>
    <source>
        <strain evidence="9">Mput9231</strain>
    </source>
</reference>
<evidence type="ECO:0000256" key="5">
    <source>
        <dbReference type="ARBA" id="ARBA00022741"/>
    </source>
</evidence>
<dbReference type="InterPro" id="IPR023468">
    <property type="entry name" value="Riboflavin_kinase"/>
</dbReference>
<keyword evidence="6" id="KW-0067">ATP-binding</keyword>
<name>M9WC55_9MOLU</name>
<keyword evidence="2" id="KW-0285">Flavoprotein</keyword>
<dbReference type="GO" id="GO:0009398">
    <property type="term" value="P:FMN biosynthetic process"/>
    <property type="evidence" value="ECO:0007669"/>
    <property type="project" value="TreeGrafter"/>
</dbReference>
<keyword evidence="3" id="KW-0288">FMN</keyword>
<feature type="domain" description="Riboflavin kinase" evidence="8">
    <location>
        <begin position="125"/>
        <end position="246"/>
    </location>
</feature>
<evidence type="ECO:0000313" key="9">
    <source>
        <dbReference type="EMBL" id="AGJ90737.1"/>
    </source>
</evidence>
<dbReference type="EC" id="2.7.1.26" evidence="1"/>
<keyword evidence="10" id="KW-1185">Reference proteome</keyword>
<evidence type="ECO:0000256" key="4">
    <source>
        <dbReference type="ARBA" id="ARBA00022679"/>
    </source>
</evidence>
<dbReference type="EMBL" id="CP004357">
    <property type="protein sequence ID" value="AGJ90737.1"/>
    <property type="molecule type" value="Genomic_DNA"/>
</dbReference>
<dbReference type="SMART" id="SM00904">
    <property type="entry name" value="Flavokinase"/>
    <property type="match status" value="1"/>
</dbReference>
<gene>
    <name evidence="9" type="primary">ribC</name>
    <name evidence="9" type="synonym">ribF</name>
    <name evidence="9" type="ORF">MPUT9231_3150</name>
</gene>
<dbReference type="Gene3D" id="2.40.30.30">
    <property type="entry name" value="Riboflavin kinase-like"/>
    <property type="match status" value="1"/>
</dbReference>
<dbReference type="PATRIC" id="fig|1292033.3.peg.310"/>
<evidence type="ECO:0000256" key="1">
    <source>
        <dbReference type="ARBA" id="ARBA00012105"/>
    </source>
</evidence>
<dbReference type="AlphaFoldDB" id="M9WC55"/>
<dbReference type="GO" id="GO:0005524">
    <property type="term" value="F:ATP binding"/>
    <property type="evidence" value="ECO:0007669"/>
    <property type="project" value="UniProtKB-KW"/>
</dbReference>
<dbReference type="OrthoDB" id="9803667at2"/>
<organism evidence="9 10">
    <name type="scientific">Mycoplasma putrefaciens Mput9231</name>
    <dbReference type="NCBI Taxonomy" id="1292033"/>
    <lineage>
        <taxon>Bacteria</taxon>
        <taxon>Bacillati</taxon>
        <taxon>Mycoplasmatota</taxon>
        <taxon>Mollicutes</taxon>
        <taxon>Mycoplasmataceae</taxon>
        <taxon>Mycoplasma</taxon>
    </lineage>
</organism>
<dbReference type="KEGG" id="mput:MPUT9231_3150"/>
<evidence type="ECO:0000256" key="3">
    <source>
        <dbReference type="ARBA" id="ARBA00022643"/>
    </source>
</evidence>
<keyword evidence="9" id="KW-0418">Kinase</keyword>
<evidence type="ECO:0000256" key="6">
    <source>
        <dbReference type="ARBA" id="ARBA00022840"/>
    </source>
</evidence>
<sequence>MNNQKTAIFTDFKYLTKRFLDSFTKADLVVFGYRYANDDFDYLCSNYQISEFKKQGFKIIELLNDDFLELINQYNISNVYSLKSFSQLDKLVKLCTNTIIKDDTDLIKQAKQLLVDADIKEFKNITGFNYSFSGIVTLCNQLGRTINFPTANILTNSTFVVKNGVYLVKVVIDHQQVRYGMGDSWVNRNNLMVFEANIFDFNKDIYSKHISFELLEYIRENQKINSLDQLVELLENDKKTCLNLLKESYE</sequence>
<dbReference type="PANTHER" id="PTHR22749:SF6">
    <property type="entry name" value="RIBOFLAVIN KINASE"/>
    <property type="match status" value="1"/>
</dbReference>
<dbReference type="GO" id="GO:0008531">
    <property type="term" value="F:riboflavin kinase activity"/>
    <property type="evidence" value="ECO:0007669"/>
    <property type="project" value="UniProtKB-EC"/>
</dbReference>